<reference evidence="2 3" key="1">
    <citation type="journal article" date="2024" name="bioRxiv">
        <title>A reference genome for Trichogramma kaykai: A tiny desert-dwelling parasitoid wasp with competing sex-ratio distorters.</title>
        <authorList>
            <person name="Culotta J."/>
            <person name="Lindsey A.R."/>
        </authorList>
    </citation>
    <scope>NUCLEOTIDE SEQUENCE [LARGE SCALE GENOMIC DNA]</scope>
    <source>
        <strain evidence="2 3">KSX58</strain>
    </source>
</reference>
<sequence length="174" mass="18494">MNSSARAQSTPMELQTLGGAASDRSLALTATAGSQTTMMTTGTTTGQAEHVTSSGAHHQHHHHHHHQHRSTAQQRHHHHNRSRSAPRQPEKPARKRANSGTLKSGISLASIPAHIRLTMLNSGLLSFASMSPREVADLLCRSTTAVAAAAAAAAAAARPSHVCVRRVHLFFPAL</sequence>
<proteinExistence type="predicted"/>
<evidence type="ECO:0000313" key="3">
    <source>
        <dbReference type="Proteomes" id="UP001627154"/>
    </source>
</evidence>
<accession>A0ABD2WVZ3</accession>
<feature type="region of interest" description="Disordered" evidence="1">
    <location>
        <begin position="32"/>
        <end position="103"/>
    </location>
</feature>
<dbReference type="Proteomes" id="UP001627154">
    <property type="component" value="Unassembled WGS sequence"/>
</dbReference>
<name>A0ABD2WVZ3_9HYME</name>
<comment type="caution">
    <text evidence="2">The sequence shown here is derived from an EMBL/GenBank/DDBJ whole genome shotgun (WGS) entry which is preliminary data.</text>
</comment>
<keyword evidence="3" id="KW-1185">Reference proteome</keyword>
<gene>
    <name evidence="2" type="ORF">TKK_009075</name>
</gene>
<evidence type="ECO:0000256" key="1">
    <source>
        <dbReference type="SAM" id="MobiDB-lite"/>
    </source>
</evidence>
<protein>
    <submittedName>
        <fullName evidence="2">Uncharacterized protein</fullName>
    </submittedName>
</protein>
<feature type="compositionally biased region" description="Basic residues" evidence="1">
    <location>
        <begin position="57"/>
        <end position="84"/>
    </location>
</feature>
<organism evidence="2 3">
    <name type="scientific">Trichogramma kaykai</name>
    <dbReference type="NCBI Taxonomy" id="54128"/>
    <lineage>
        <taxon>Eukaryota</taxon>
        <taxon>Metazoa</taxon>
        <taxon>Ecdysozoa</taxon>
        <taxon>Arthropoda</taxon>
        <taxon>Hexapoda</taxon>
        <taxon>Insecta</taxon>
        <taxon>Pterygota</taxon>
        <taxon>Neoptera</taxon>
        <taxon>Endopterygota</taxon>
        <taxon>Hymenoptera</taxon>
        <taxon>Apocrita</taxon>
        <taxon>Proctotrupomorpha</taxon>
        <taxon>Chalcidoidea</taxon>
        <taxon>Trichogrammatidae</taxon>
        <taxon>Trichogramma</taxon>
    </lineage>
</organism>
<dbReference type="AlphaFoldDB" id="A0ABD2WVZ3"/>
<evidence type="ECO:0000313" key="2">
    <source>
        <dbReference type="EMBL" id="KAL3397040.1"/>
    </source>
</evidence>
<feature type="compositionally biased region" description="Low complexity" evidence="1">
    <location>
        <begin position="32"/>
        <end position="48"/>
    </location>
</feature>
<dbReference type="EMBL" id="JBJJXI010000067">
    <property type="protein sequence ID" value="KAL3397040.1"/>
    <property type="molecule type" value="Genomic_DNA"/>
</dbReference>